<proteinExistence type="inferred from homology"/>
<evidence type="ECO:0000259" key="11">
    <source>
        <dbReference type="PROSITE" id="PS50137"/>
    </source>
</evidence>
<dbReference type="GO" id="GO:0008033">
    <property type="term" value="P:tRNA processing"/>
    <property type="evidence" value="ECO:0007669"/>
    <property type="project" value="UniProtKB-KW"/>
</dbReference>
<dbReference type="Gene3D" id="1.10.1520.10">
    <property type="entry name" value="Ribonuclease III domain"/>
    <property type="match status" value="1"/>
</dbReference>
<feature type="active site" evidence="9">
    <location>
        <position position="133"/>
    </location>
</feature>
<keyword evidence="14" id="KW-1185">Reference proteome</keyword>
<evidence type="ECO:0000256" key="4">
    <source>
        <dbReference type="ARBA" id="ARBA00022664"/>
    </source>
</evidence>
<gene>
    <name evidence="9" type="primary">rnc</name>
    <name evidence="13" type="ORF">AXF13_05925</name>
</gene>
<dbReference type="SMART" id="SM00358">
    <property type="entry name" value="DSRM"/>
    <property type="match status" value="1"/>
</dbReference>
<dbReference type="GO" id="GO:0006397">
    <property type="term" value="P:mRNA processing"/>
    <property type="evidence" value="ECO:0007669"/>
    <property type="project" value="UniProtKB-UniRule"/>
</dbReference>
<comment type="similarity">
    <text evidence="2">Belongs to the ribonuclease III family.</text>
</comment>
<dbReference type="SMART" id="SM00535">
    <property type="entry name" value="RIBOc"/>
    <property type="match status" value="1"/>
</dbReference>
<evidence type="ECO:0000313" key="14">
    <source>
        <dbReference type="Proteomes" id="UP000069241"/>
    </source>
</evidence>
<dbReference type="HAMAP" id="MF_00104">
    <property type="entry name" value="RNase_III"/>
    <property type="match status" value="1"/>
</dbReference>
<dbReference type="GO" id="GO:0004525">
    <property type="term" value="F:ribonuclease III activity"/>
    <property type="evidence" value="ECO:0007669"/>
    <property type="project" value="UniProtKB-UniRule"/>
</dbReference>
<evidence type="ECO:0000256" key="5">
    <source>
        <dbReference type="ARBA" id="ARBA00022722"/>
    </source>
</evidence>
<feature type="active site" evidence="9">
    <location>
        <position position="61"/>
    </location>
</feature>
<dbReference type="STRING" id="44742.AXF13_05925"/>
<dbReference type="AlphaFoldDB" id="A0A0X8JJB0"/>
<dbReference type="PROSITE" id="PS50142">
    <property type="entry name" value="RNASE_3_2"/>
    <property type="match status" value="1"/>
</dbReference>
<dbReference type="Pfam" id="PF14622">
    <property type="entry name" value="Ribonucleas_3_3"/>
    <property type="match status" value="1"/>
</dbReference>
<keyword evidence="9" id="KW-0460">Magnesium</keyword>
<evidence type="ECO:0000256" key="8">
    <source>
        <dbReference type="ARBA" id="ARBA00022884"/>
    </source>
</evidence>
<dbReference type="CDD" id="cd10845">
    <property type="entry name" value="DSRM_RNAse_III_family"/>
    <property type="match status" value="1"/>
</dbReference>
<sequence>MSKDDFPIGATPPQARIALEEKLGHVFARPELLDLALTHSSWANEYSGGQHHNERQEFLGDAVLELCVSWELFRRFPEAREGELTKLRARLVSTVSLAERAREFGLDSLLKLGKGEERQGGRSRDSVLSDVLEAVLAAVYEDGGFTAAQAAVAHIFAPHWPRAAGEPQRKDYKTRLQEVAQQLFRERPVYVQLASHGPEHAKIFEVSLHLPDGREFTASGTSCKKAEQEAARQALNSLEHAEENPDARPFLTP</sequence>
<dbReference type="NCBIfam" id="TIGR02191">
    <property type="entry name" value="RNaseIII"/>
    <property type="match status" value="1"/>
</dbReference>
<dbReference type="GO" id="GO:0019843">
    <property type="term" value="F:rRNA binding"/>
    <property type="evidence" value="ECO:0007669"/>
    <property type="project" value="UniProtKB-KW"/>
</dbReference>
<dbReference type="PROSITE" id="PS50137">
    <property type="entry name" value="DS_RBD"/>
    <property type="match status" value="1"/>
</dbReference>
<feature type="region of interest" description="Disordered" evidence="10">
    <location>
        <begin position="217"/>
        <end position="253"/>
    </location>
</feature>
<evidence type="ECO:0000259" key="12">
    <source>
        <dbReference type="PROSITE" id="PS50142"/>
    </source>
</evidence>
<protein>
    <recommendedName>
        <fullName evidence="9">Ribonuclease 3</fullName>
        <ecNumber evidence="9">3.1.26.3</ecNumber>
    </recommendedName>
    <alternativeName>
        <fullName evidence="9">Ribonuclease III</fullName>
        <shortName evidence="9">RNase III</shortName>
    </alternativeName>
</protein>
<keyword evidence="9" id="KW-0699">rRNA-binding</keyword>
<keyword evidence="6 9" id="KW-0255">Endonuclease</keyword>
<evidence type="ECO:0000256" key="3">
    <source>
        <dbReference type="ARBA" id="ARBA00022552"/>
    </source>
</evidence>
<evidence type="ECO:0000256" key="9">
    <source>
        <dbReference type="HAMAP-Rule" id="MF_00104"/>
    </source>
</evidence>
<feature type="domain" description="RNase III" evidence="12">
    <location>
        <begin position="16"/>
        <end position="144"/>
    </location>
</feature>
<feature type="binding site" evidence="9">
    <location>
        <position position="133"/>
    </location>
    <ligand>
        <name>Mg(2+)</name>
        <dbReference type="ChEBI" id="CHEBI:18420"/>
    </ligand>
</feature>
<accession>A0A0X8JJB0</accession>
<dbReference type="RefSeq" id="WP_062252028.1">
    <property type="nucleotide sequence ID" value="NZ_CP014229.1"/>
</dbReference>
<keyword evidence="8 9" id="KW-0694">RNA-binding</keyword>
<dbReference type="FunFam" id="1.10.1520.10:FF:000001">
    <property type="entry name" value="Ribonuclease 3"/>
    <property type="match status" value="1"/>
</dbReference>
<dbReference type="Proteomes" id="UP000069241">
    <property type="component" value="Chromosome"/>
</dbReference>
<dbReference type="SUPFAM" id="SSF54768">
    <property type="entry name" value="dsRNA-binding domain-like"/>
    <property type="match status" value="1"/>
</dbReference>
<comment type="cofactor">
    <cofactor evidence="9">
        <name>Mg(2+)</name>
        <dbReference type="ChEBI" id="CHEBI:18420"/>
    </cofactor>
</comment>
<feature type="binding site" evidence="9">
    <location>
        <position position="57"/>
    </location>
    <ligand>
        <name>Mg(2+)</name>
        <dbReference type="ChEBI" id="CHEBI:18420"/>
    </ligand>
</feature>
<organism evidence="13 14">
    <name type="scientific">Desulfovibrio fairfieldensis</name>
    <dbReference type="NCBI Taxonomy" id="44742"/>
    <lineage>
        <taxon>Bacteria</taxon>
        <taxon>Pseudomonadati</taxon>
        <taxon>Thermodesulfobacteriota</taxon>
        <taxon>Desulfovibrionia</taxon>
        <taxon>Desulfovibrionales</taxon>
        <taxon>Desulfovibrionaceae</taxon>
        <taxon>Desulfovibrio</taxon>
    </lineage>
</organism>
<dbReference type="GO" id="GO:0006364">
    <property type="term" value="P:rRNA processing"/>
    <property type="evidence" value="ECO:0007669"/>
    <property type="project" value="UniProtKB-UniRule"/>
</dbReference>
<comment type="function">
    <text evidence="9">Digests double-stranded RNA. Involved in the processing of primary rRNA transcript to yield the immediate precursors to the large and small rRNAs (23S and 16S). Processes some mRNAs, and tRNAs when they are encoded in the rRNA operon. Processes pre-crRNA and tracrRNA of type II CRISPR loci if present in the organism.</text>
</comment>
<evidence type="ECO:0000256" key="7">
    <source>
        <dbReference type="ARBA" id="ARBA00022801"/>
    </source>
</evidence>
<evidence type="ECO:0000256" key="1">
    <source>
        <dbReference type="ARBA" id="ARBA00000109"/>
    </source>
</evidence>
<dbReference type="PANTHER" id="PTHR11207">
    <property type="entry name" value="RIBONUCLEASE III"/>
    <property type="match status" value="1"/>
</dbReference>
<evidence type="ECO:0000313" key="13">
    <source>
        <dbReference type="EMBL" id="AMD89687.1"/>
    </source>
</evidence>
<keyword evidence="4 9" id="KW-0507">mRNA processing</keyword>
<dbReference type="InterPro" id="IPR036389">
    <property type="entry name" value="RNase_III_sf"/>
</dbReference>
<dbReference type="Gene3D" id="3.30.160.20">
    <property type="match status" value="1"/>
</dbReference>
<dbReference type="PANTHER" id="PTHR11207:SF0">
    <property type="entry name" value="RIBONUCLEASE 3"/>
    <property type="match status" value="1"/>
</dbReference>
<keyword evidence="9" id="KW-0819">tRNA processing</keyword>
<dbReference type="GO" id="GO:0010468">
    <property type="term" value="P:regulation of gene expression"/>
    <property type="evidence" value="ECO:0007669"/>
    <property type="project" value="TreeGrafter"/>
</dbReference>
<dbReference type="Pfam" id="PF00035">
    <property type="entry name" value="dsrm"/>
    <property type="match status" value="1"/>
</dbReference>
<keyword evidence="9" id="KW-0479">Metal-binding</keyword>
<evidence type="ECO:0000256" key="10">
    <source>
        <dbReference type="SAM" id="MobiDB-lite"/>
    </source>
</evidence>
<dbReference type="GO" id="GO:0046872">
    <property type="term" value="F:metal ion binding"/>
    <property type="evidence" value="ECO:0007669"/>
    <property type="project" value="UniProtKB-KW"/>
</dbReference>
<evidence type="ECO:0000256" key="2">
    <source>
        <dbReference type="ARBA" id="ARBA00010183"/>
    </source>
</evidence>
<feature type="binding site" evidence="9">
    <location>
        <position position="130"/>
    </location>
    <ligand>
        <name>Mg(2+)</name>
        <dbReference type="ChEBI" id="CHEBI:18420"/>
    </ligand>
</feature>
<dbReference type="InterPro" id="IPR000999">
    <property type="entry name" value="RNase_III_dom"/>
</dbReference>
<comment type="subcellular location">
    <subcellularLocation>
        <location evidence="9">Cytoplasm</location>
    </subcellularLocation>
</comment>
<dbReference type="EC" id="3.1.26.3" evidence="9"/>
<name>A0A0X8JJB0_9BACT</name>
<dbReference type="GO" id="GO:0005737">
    <property type="term" value="C:cytoplasm"/>
    <property type="evidence" value="ECO:0007669"/>
    <property type="project" value="UniProtKB-SubCell"/>
</dbReference>
<keyword evidence="7 9" id="KW-0378">Hydrolase</keyword>
<keyword evidence="9" id="KW-0963">Cytoplasm</keyword>
<reference evidence="14" key="1">
    <citation type="submission" date="2016-02" db="EMBL/GenBank/DDBJ databases">
        <authorList>
            <person name="Holder M.E."/>
            <person name="Ajami N.J."/>
            <person name="Petrosino J.F."/>
        </authorList>
    </citation>
    <scope>NUCLEOTIDE SEQUENCE [LARGE SCALE GENOMIC DNA]</scope>
    <source>
        <strain evidence="14">CCUG 45958</strain>
    </source>
</reference>
<keyword evidence="3 9" id="KW-0698">rRNA processing</keyword>
<dbReference type="SUPFAM" id="SSF69065">
    <property type="entry name" value="RNase III domain-like"/>
    <property type="match status" value="1"/>
</dbReference>
<dbReference type="CDD" id="cd00593">
    <property type="entry name" value="RIBOc"/>
    <property type="match status" value="1"/>
</dbReference>
<dbReference type="InterPro" id="IPR014720">
    <property type="entry name" value="dsRBD_dom"/>
</dbReference>
<comment type="subunit">
    <text evidence="9">Homodimer.</text>
</comment>
<dbReference type="EMBL" id="CP014229">
    <property type="protein sequence ID" value="AMD89687.1"/>
    <property type="molecule type" value="Genomic_DNA"/>
</dbReference>
<dbReference type="GO" id="GO:0003725">
    <property type="term" value="F:double-stranded RNA binding"/>
    <property type="evidence" value="ECO:0007669"/>
    <property type="project" value="TreeGrafter"/>
</dbReference>
<evidence type="ECO:0000256" key="6">
    <source>
        <dbReference type="ARBA" id="ARBA00022759"/>
    </source>
</evidence>
<keyword evidence="5 9" id="KW-0540">Nuclease</keyword>
<dbReference type="InterPro" id="IPR011907">
    <property type="entry name" value="RNase_III"/>
</dbReference>
<feature type="domain" description="DRBM" evidence="11">
    <location>
        <begin position="171"/>
        <end position="240"/>
    </location>
</feature>
<dbReference type="KEGG" id="dfi:AXF13_05925"/>
<comment type="catalytic activity">
    <reaction evidence="1 9">
        <text>Endonucleolytic cleavage to 5'-phosphomonoester.</text>
        <dbReference type="EC" id="3.1.26.3"/>
    </reaction>
</comment>